<dbReference type="FunFam" id="2.30.29.30:FF:000716">
    <property type="entry name" value="Integrin beta-1-binding protein 1"/>
    <property type="match status" value="1"/>
</dbReference>
<proteinExistence type="predicted"/>
<feature type="compositionally biased region" description="Low complexity" evidence="22">
    <location>
        <begin position="11"/>
        <end position="34"/>
    </location>
</feature>
<dbReference type="GeneID" id="127237600"/>
<accession>A0AAV0A7R4</accession>
<feature type="compositionally biased region" description="Polar residues" evidence="22">
    <location>
        <begin position="35"/>
        <end position="53"/>
    </location>
</feature>
<keyword evidence="10" id="KW-0037">Angiogenesis</keyword>
<evidence type="ECO:0000256" key="4">
    <source>
        <dbReference type="ARBA" id="ARBA00004466"/>
    </source>
</evidence>
<evidence type="ECO:0000256" key="2">
    <source>
        <dbReference type="ARBA" id="ARBA00004236"/>
    </source>
</evidence>
<evidence type="ECO:0000256" key="21">
    <source>
        <dbReference type="ARBA" id="ARBA00073517"/>
    </source>
</evidence>
<feature type="domain" description="PID" evidence="23">
    <location>
        <begin position="57"/>
        <end position="199"/>
    </location>
</feature>
<evidence type="ECO:0000256" key="12">
    <source>
        <dbReference type="ARBA" id="ARBA00022889"/>
    </source>
</evidence>
<keyword evidence="9" id="KW-0091">Biomineralization</keyword>
<evidence type="ECO:0000256" key="22">
    <source>
        <dbReference type="SAM" id="MobiDB-lite"/>
    </source>
</evidence>
<dbReference type="EMBL" id="CALSGD010001590">
    <property type="protein sequence ID" value="CAH7302084.1"/>
    <property type="molecule type" value="Genomic_DNA"/>
</dbReference>
<dbReference type="InterPro" id="IPR006020">
    <property type="entry name" value="PTB/PI_dom"/>
</dbReference>
<evidence type="ECO:0000256" key="15">
    <source>
        <dbReference type="ARBA" id="ARBA00023136"/>
    </source>
</evidence>
<evidence type="ECO:0000256" key="17">
    <source>
        <dbReference type="ARBA" id="ARBA00023212"/>
    </source>
</evidence>
<dbReference type="GO" id="GO:0001525">
    <property type="term" value="P:angiogenesis"/>
    <property type="evidence" value="ECO:0007669"/>
    <property type="project" value="UniProtKB-KW"/>
</dbReference>
<evidence type="ECO:0000256" key="3">
    <source>
        <dbReference type="ARBA" id="ARBA00004245"/>
    </source>
</evidence>
<dbReference type="GO" id="GO:1900025">
    <property type="term" value="P:negative regulation of substrate adhesion-dependent cell spreading"/>
    <property type="evidence" value="ECO:0007669"/>
    <property type="project" value="UniProtKB-ARBA"/>
</dbReference>
<evidence type="ECO:0000256" key="8">
    <source>
        <dbReference type="ARBA" id="ARBA00022553"/>
    </source>
</evidence>
<dbReference type="Gene3D" id="6.20.360.10">
    <property type="match status" value="1"/>
</dbReference>
<dbReference type="Pfam" id="PF10480">
    <property type="entry name" value="ICAP-1_inte_bdg"/>
    <property type="match status" value="1"/>
</dbReference>
<evidence type="ECO:0000256" key="10">
    <source>
        <dbReference type="ARBA" id="ARBA00022657"/>
    </source>
</evidence>
<comment type="caution">
    <text evidence="24">The sequence shown here is derived from an EMBL/GenBank/DDBJ whole genome shotgun (WGS) entry which is preliminary data.</text>
</comment>
<evidence type="ECO:0000256" key="7">
    <source>
        <dbReference type="ARBA" id="ARBA00022490"/>
    </source>
</evidence>
<dbReference type="PANTHER" id="PTHR32055:SF1">
    <property type="entry name" value="INTEGRIN BETA-1-BINDING PROTEIN 1"/>
    <property type="match status" value="1"/>
</dbReference>
<name>A0AAV0A7R4_PHORO</name>
<keyword evidence="12" id="KW-0130">Cell adhesion</keyword>
<dbReference type="GO" id="GO:0030154">
    <property type="term" value="P:cell differentiation"/>
    <property type="evidence" value="ECO:0007669"/>
    <property type="project" value="UniProtKB-KW"/>
</dbReference>
<dbReference type="InterPro" id="IPR019517">
    <property type="entry name" value="Integrin-bd_ICAP-1"/>
</dbReference>
<gene>
    <name evidence="24" type="primary">Itgb1bp1</name>
    <name evidence="24" type="ORF">PHOROB_LOCUS15839</name>
</gene>
<evidence type="ECO:0000256" key="9">
    <source>
        <dbReference type="ARBA" id="ARBA00022591"/>
    </source>
</evidence>
<dbReference type="CTD" id="9270"/>
<dbReference type="PANTHER" id="PTHR32055">
    <property type="entry name" value="INTEGRIN BETA-1-BINDING PROTEIN 1"/>
    <property type="match status" value="1"/>
</dbReference>
<dbReference type="GO" id="GO:0030027">
    <property type="term" value="C:lamellipodium"/>
    <property type="evidence" value="ECO:0007669"/>
    <property type="project" value="UniProtKB-SubCell"/>
</dbReference>
<keyword evidence="13" id="KW-0914">Notch signaling pathway</keyword>
<keyword evidence="11" id="KW-0221">Differentiation</keyword>
<evidence type="ECO:0000259" key="23">
    <source>
        <dbReference type="SMART" id="SM00462"/>
    </source>
</evidence>
<keyword evidence="6" id="KW-1003">Cell membrane</keyword>
<keyword evidence="25" id="KW-1185">Reference proteome</keyword>
<dbReference type="GO" id="GO:0007219">
    <property type="term" value="P:Notch signaling pathway"/>
    <property type="evidence" value="ECO:0007669"/>
    <property type="project" value="UniProtKB-KW"/>
</dbReference>
<evidence type="ECO:0000256" key="13">
    <source>
        <dbReference type="ARBA" id="ARBA00022976"/>
    </source>
</evidence>
<dbReference type="CDD" id="cd13163">
    <property type="entry name" value="PTB_ICAP1"/>
    <property type="match status" value="1"/>
</dbReference>
<dbReference type="GO" id="GO:0001726">
    <property type="term" value="C:ruffle"/>
    <property type="evidence" value="ECO:0007669"/>
    <property type="project" value="UniProtKB-SubCell"/>
</dbReference>
<feature type="compositionally biased region" description="Basic residues" evidence="22">
    <location>
        <begin position="1"/>
        <end position="10"/>
    </location>
</feature>
<evidence type="ECO:0000256" key="16">
    <source>
        <dbReference type="ARBA" id="ARBA00023163"/>
    </source>
</evidence>
<evidence type="ECO:0000256" key="18">
    <source>
        <dbReference type="ARBA" id="ARBA00023242"/>
    </source>
</evidence>
<dbReference type="KEGG" id="prob:127237600"/>
<dbReference type="GO" id="GO:0009966">
    <property type="term" value="P:regulation of signal transduction"/>
    <property type="evidence" value="ECO:0007669"/>
    <property type="project" value="UniProtKB-ARBA"/>
</dbReference>
<evidence type="ECO:0000313" key="24">
    <source>
        <dbReference type="EMBL" id="CAH7302084.1"/>
    </source>
</evidence>
<evidence type="ECO:0000256" key="20">
    <source>
        <dbReference type="ARBA" id="ARBA00023273"/>
    </source>
</evidence>
<feature type="region of interest" description="Disordered" evidence="22">
    <location>
        <begin position="1"/>
        <end position="53"/>
    </location>
</feature>
<reference evidence="24" key="1">
    <citation type="submission" date="2022-06" db="EMBL/GenBank/DDBJ databases">
        <authorList>
            <person name="Andreotti S."/>
            <person name="Wyler E."/>
        </authorList>
    </citation>
    <scope>NUCLEOTIDE SEQUENCE</scope>
</reference>
<organism evidence="24 25">
    <name type="scientific">Phodopus roborovskii</name>
    <name type="common">Roborovski's desert hamster</name>
    <name type="synonym">Cricetulus roborovskii</name>
    <dbReference type="NCBI Taxonomy" id="109678"/>
    <lineage>
        <taxon>Eukaryota</taxon>
        <taxon>Metazoa</taxon>
        <taxon>Chordata</taxon>
        <taxon>Craniata</taxon>
        <taxon>Vertebrata</taxon>
        <taxon>Euteleostomi</taxon>
        <taxon>Mammalia</taxon>
        <taxon>Eutheria</taxon>
        <taxon>Euarchontoglires</taxon>
        <taxon>Glires</taxon>
        <taxon>Rodentia</taxon>
        <taxon>Myomorpha</taxon>
        <taxon>Muroidea</taxon>
        <taxon>Cricetidae</taxon>
        <taxon>Cricetinae</taxon>
        <taxon>Phodopus</taxon>
    </lineage>
</organism>
<sequence length="199" mass="21675">MFRKGKKRHSSSSSQSSEVSMKSKSMDSSLGGLSRSSTVASLDTDSTKSSGQSNNLDTCAEFRIKYVGAIEKLDLSQGKSLQGPLDLINYIDVAQQDGKLPFVPLEEEFILGVSKYGIKVSTTDLHGVLHRHALYLIIRMVCYDDGLGAGKSLLALKTTDASKEEYSLWVYQCNSLEQAQAICKVLSTAFDSVLTSEKS</sequence>
<dbReference type="GO" id="GO:0005856">
    <property type="term" value="C:cytoskeleton"/>
    <property type="evidence" value="ECO:0007669"/>
    <property type="project" value="UniProtKB-SubCell"/>
</dbReference>
<dbReference type="GO" id="GO:0090313">
    <property type="term" value="P:regulation of protein targeting to membrane"/>
    <property type="evidence" value="ECO:0007669"/>
    <property type="project" value="UniProtKB-ARBA"/>
</dbReference>
<dbReference type="GO" id="GO:0031214">
    <property type="term" value="P:biomineral tissue development"/>
    <property type="evidence" value="ECO:0007669"/>
    <property type="project" value="UniProtKB-KW"/>
</dbReference>
<dbReference type="GO" id="GO:0016477">
    <property type="term" value="P:cell migration"/>
    <property type="evidence" value="ECO:0007669"/>
    <property type="project" value="UniProtKB-ARBA"/>
</dbReference>
<dbReference type="RefSeq" id="XP_051061918.1">
    <property type="nucleotide sequence ID" value="XM_051205961.1"/>
</dbReference>
<evidence type="ECO:0000256" key="5">
    <source>
        <dbReference type="ARBA" id="ARBA00004510"/>
    </source>
</evidence>
<evidence type="ECO:0000256" key="11">
    <source>
        <dbReference type="ARBA" id="ARBA00022782"/>
    </source>
</evidence>
<keyword evidence="20" id="KW-0966">Cell projection</keyword>
<dbReference type="SUPFAM" id="SSF50729">
    <property type="entry name" value="PH domain-like"/>
    <property type="match status" value="1"/>
</dbReference>
<keyword evidence="16" id="KW-0804">Transcription</keyword>
<dbReference type="GO" id="GO:0051895">
    <property type="term" value="P:negative regulation of focal adhesion assembly"/>
    <property type="evidence" value="ECO:0007669"/>
    <property type="project" value="UniProtKB-ARBA"/>
</dbReference>
<dbReference type="GO" id="GO:0005634">
    <property type="term" value="C:nucleus"/>
    <property type="evidence" value="ECO:0007669"/>
    <property type="project" value="UniProtKB-SubCell"/>
</dbReference>
<dbReference type="AlphaFoldDB" id="A0AAV0A7R4"/>
<evidence type="ECO:0000256" key="1">
    <source>
        <dbReference type="ARBA" id="ARBA00004123"/>
    </source>
</evidence>
<keyword evidence="15" id="KW-0472">Membrane</keyword>
<dbReference type="GO" id="GO:0030336">
    <property type="term" value="P:negative regulation of cell migration"/>
    <property type="evidence" value="ECO:0007669"/>
    <property type="project" value="UniProtKB-ARBA"/>
</dbReference>
<dbReference type="GO" id="GO:0005886">
    <property type="term" value="C:plasma membrane"/>
    <property type="evidence" value="ECO:0007669"/>
    <property type="project" value="UniProtKB-SubCell"/>
</dbReference>
<keyword evidence="18" id="KW-0539">Nucleus</keyword>
<keyword evidence="17" id="KW-0206">Cytoskeleton</keyword>
<keyword evidence="8" id="KW-0597">Phosphoprotein</keyword>
<keyword evidence="7" id="KW-0963">Cytoplasm</keyword>
<dbReference type="GO" id="GO:0033622">
    <property type="term" value="P:integrin activation"/>
    <property type="evidence" value="ECO:0007669"/>
    <property type="project" value="UniProtKB-ARBA"/>
</dbReference>
<dbReference type="GO" id="GO:0007155">
    <property type="term" value="P:cell adhesion"/>
    <property type="evidence" value="ECO:0007669"/>
    <property type="project" value="UniProtKB-KW"/>
</dbReference>
<keyword evidence="14" id="KW-0805">Transcription regulation</keyword>
<dbReference type="GO" id="GO:0072657">
    <property type="term" value="P:protein localization to membrane"/>
    <property type="evidence" value="ECO:0007669"/>
    <property type="project" value="UniProtKB-ARBA"/>
</dbReference>
<dbReference type="SMART" id="SM00462">
    <property type="entry name" value="PTB"/>
    <property type="match status" value="1"/>
</dbReference>
<protein>
    <recommendedName>
        <fullName evidence="21">Integrin beta-1-binding protein 1</fullName>
    </recommendedName>
</protein>
<evidence type="ECO:0000313" key="25">
    <source>
        <dbReference type="Proteomes" id="UP001152836"/>
    </source>
</evidence>
<evidence type="ECO:0000256" key="19">
    <source>
        <dbReference type="ARBA" id="ARBA00023246"/>
    </source>
</evidence>
<comment type="subcellular location">
    <subcellularLocation>
        <location evidence="2">Cell membrane</location>
    </subcellularLocation>
    <subcellularLocation>
        <location evidence="5">Cell projection</location>
        <location evidence="5">Lamellipodium</location>
    </subcellularLocation>
    <subcellularLocation>
        <location evidence="4">Cell projection</location>
        <location evidence="4">Ruffle</location>
    </subcellularLocation>
    <subcellularLocation>
        <location evidence="3">Cytoplasm</location>
        <location evidence="3">Cytoskeleton</location>
    </subcellularLocation>
    <subcellularLocation>
        <location evidence="1">Nucleus</location>
    </subcellularLocation>
</comment>
<evidence type="ECO:0000256" key="6">
    <source>
        <dbReference type="ARBA" id="ARBA00022475"/>
    </source>
</evidence>
<dbReference type="Proteomes" id="UP001152836">
    <property type="component" value="Unassembled WGS sequence"/>
</dbReference>
<dbReference type="GO" id="GO:0051781">
    <property type="term" value="P:positive regulation of cell division"/>
    <property type="evidence" value="ECO:0007669"/>
    <property type="project" value="UniProtKB-KW"/>
</dbReference>
<keyword evidence="19" id="KW-0497">Mitogen</keyword>
<dbReference type="GO" id="GO:0005178">
    <property type="term" value="F:integrin binding"/>
    <property type="evidence" value="ECO:0007669"/>
    <property type="project" value="TreeGrafter"/>
</dbReference>
<evidence type="ECO:0000256" key="14">
    <source>
        <dbReference type="ARBA" id="ARBA00023015"/>
    </source>
</evidence>